<protein>
    <submittedName>
        <fullName evidence="1">Uncharacterized protein</fullName>
    </submittedName>
</protein>
<evidence type="ECO:0000313" key="2">
    <source>
        <dbReference type="Proteomes" id="UP000325273"/>
    </source>
</evidence>
<dbReference type="EMBL" id="VTUZ01000018">
    <property type="protein sequence ID" value="KAA1006849.1"/>
    <property type="molecule type" value="Genomic_DNA"/>
</dbReference>
<accession>A0A5B0GVF9</accession>
<dbReference type="Proteomes" id="UP000325273">
    <property type="component" value="Unassembled WGS sequence"/>
</dbReference>
<dbReference type="Gene3D" id="2.60.120.10">
    <property type="entry name" value="Jelly Rolls"/>
    <property type="match status" value="1"/>
</dbReference>
<dbReference type="InterPro" id="IPR014710">
    <property type="entry name" value="RmlC-like_jellyroll"/>
</dbReference>
<keyword evidence="2" id="KW-1185">Reference proteome</keyword>
<evidence type="ECO:0000313" key="1">
    <source>
        <dbReference type="EMBL" id="KAA1006849.1"/>
    </source>
</evidence>
<reference evidence="1 2" key="1">
    <citation type="submission" date="2019-08" db="EMBL/GenBank/DDBJ databases">
        <title>Paraburkholderia sp. DCY113.</title>
        <authorList>
            <person name="Kang J."/>
        </authorList>
    </citation>
    <scope>NUCLEOTIDE SEQUENCE [LARGE SCALE GENOMIC DNA]</scope>
    <source>
        <strain evidence="1 2">DCY113</strain>
    </source>
</reference>
<dbReference type="AlphaFoldDB" id="A0A5B0GVF9"/>
<gene>
    <name evidence="1" type="ORF">FVF58_25195</name>
</gene>
<comment type="caution">
    <text evidence="1">The sequence shown here is derived from an EMBL/GenBank/DDBJ whole genome shotgun (WGS) entry which is preliminary data.</text>
</comment>
<dbReference type="RefSeq" id="WP_149672548.1">
    <property type="nucleotide sequence ID" value="NZ_VTUZ01000018.1"/>
</dbReference>
<organism evidence="1 2">
    <name type="scientific">Paraburkholderia panacisoli</name>
    <dbReference type="NCBI Taxonomy" id="2603818"/>
    <lineage>
        <taxon>Bacteria</taxon>
        <taxon>Pseudomonadati</taxon>
        <taxon>Pseudomonadota</taxon>
        <taxon>Betaproteobacteria</taxon>
        <taxon>Burkholderiales</taxon>
        <taxon>Burkholderiaceae</taxon>
        <taxon>Paraburkholderia</taxon>
    </lineage>
</organism>
<proteinExistence type="predicted"/>
<name>A0A5B0GVF9_9BURK</name>
<sequence>MINQETHSRILDLNPLLKELLRPIKRTRPASLSGAAWRDANSHRQLPAIELLVLPSSSFKQLFSWLELFDNQVFNHFSERLTELMKLVTAMTFQKREQRLASLLLSRSNPIEMIASEHRR</sequence>